<dbReference type="InterPro" id="IPR008565">
    <property type="entry name" value="TtsA-like_GH18_dom"/>
</dbReference>
<evidence type="ECO:0000259" key="1">
    <source>
        <dbReference type="Pfam" id="PF05838"/>
    </source>
</evidence>
<dbReference type="OrthoDB" id="672438at2"/>
<name>A0A199XTZ2_9FLAO</name>
<proteinExistence type="predicted"/>
<dbReference type="Proteomes" id="UP000093807">
    <property type="component" value="Unassembled WGS sequence"/>
</dbReference>
<reference evidence="2 3" key="1">
    <citation type="submission" date="2016-06" db="EMBL/GenBank/DDBJ databases">
        <title>Draft genome sequence of Flavobacterium succinicans strain DD5b.</title>
        <authorList>
            <person name="Poehlein A."/>
            <person name="Daniel R."/>
            <person name="Simeonova D.D."/>
        </authorList>
    </citation>
    <scope>NUCLEOTIDE SEQUENCE [LARGE SCALE GENOMIC DNA]</scope>
    <source>
        <strain evidence="2 3">DD5b</strain>
    </source>
</reference>
<dbReference type="SUPFAM" id="SSF53955">
    <property type="entry name" value="Lysozyme-like"/>
    <property type="match status" value="1"/>
</dbReference>
<protein>
    <recommendedName>
        <fullName evidence="1">TtsA-like Glycoside hydrolase family 108 domain-containing protein</fullName>
    </recommendedName>
</protein>
<gene>
    <name evidence="2" type="ORF">FLB_05530</name>
</gene>
<evidence type="ECO:0000313" key="2">
    <source>
        <dbReference type="EMBL" id="OAZ04706.1"/>
    </source>
</evidence>
<dbReference type="Gene3D" id="1.20.141.10">
    <property type="entry name" value="Chitosanase, subunit A, domain 1"/>
    <property type="match status" value="1"/>
</dbReference>
<evidence type="ECO:0000313" key="3">
    <source>
        <dbReference type="Proteomes" id="UP000093807"/>
    </source>
</evidence>
<dbReference type="InterPro" id="IPR023346">
    <property type="entry name" value="Lysozyme-like_dom_sf"/>
</dbReference>
<comment type="caution">
    <text evidence="2">The sequence shown here is derived from an EMBL/GenBank/DDBJ whole genome shotgun (WGS) entry which is preliminary data.</text>
</comment>
<accession>A0A199XTZ2</accession>
<dbReference type="PATRIC" id="fig|29536.5.peg.578"/>
<organism evidence="2 3">
    <name type="scientific">Flavobacterium succinicans</name>
    <dbReference type="NCBI Taxonomy" id="29536"/>
    <lineage>
        <taxon>Bacteria</taxon>
        <taxon>Pseudomonadati</taxon>
        <taxon>Bacteroidota</taxon>
        <taxon>Flavobacteriia</taxon>
        <taxon>Flavobacteriales</taxon>
        <taxon>Flavobacteriaceae</taxon>
        <taxon>Flavobacterium</taxon>
    </lineage>
</organism>
<dbReference type="RefSeq" id="WP_064714431.1">
    <property type="nucleotide sequence ID" value="NZ_JMTM01000017.1"/>
</dbReference>
<dbReference type="AlphaFoldDB" id="A0A199XTZ2"/>
<dbReference type="EMBL" id="JMTM01000017">
    <property type="protein sequence ID" value="OAZ04706.1"/>
    <property type="molecule type" value="Genomic_DNA"/>
</dbReference>
<dbReference type="Pfam" id="PF05838">
    <property type="entry name" value="Glyco_hydro_108"/>
    <property type="match status" value="1"/>
</dbReference>
<sequence length="209" mass="24032">MANFNLFLPELLKAEGGYQNKISDRKGNTNSLGQMVGTKYGISAPVYEAYIKRPPTVSDMKNLPLSTAVLIAKKYYWDACNADEIENQSVANLIVDHYFNSGKRMFVKQVLKDRFGAKIKVDSKISRDTIALINASNPEFLHFELKKSREKYYRSLGGVNLRGWLNRLSRFVFEKKKPKPNNHTIAFAKPSYSYAWDWLVFTNKKAFQK</sequence>
<feature type="domain" description="TtsA-like Glycoside hydrolase family 108" evidence="1">
    <location>
        <begin position="10"/>
        <end position="102"/>
    </location>
</feature>
<keyword evidence="3" id="KW-1185">Reference proteome</keyword>